<dbReference type="PATRIC" id="fig|1120928.5.peg.1993"/>
<dbReference type="STRING" id="202955.GCA_000759995_01570"/>
<evidence type="ECO:0000313" key="4">
    <source>
        <dbReference type="EMBL" id="ESK55328.1"/>
    </source>
</evidence>
<organism evidence="4 5">
    <name type="scientific">Acinetobacter tjernbergiae DSM 14971 = CIP 107465</name>
    <dbReference type="NCBI Taxonomy" id="1120928"/>
    <lineage>
        <taxon>Bacteria</taxon>
        <taxon>Pseudomonadati</taxon>
        <taxon>Pseudomonadota</taxon>
        <taxon>Gammaproteobacteria</taxon>
        <taxon>Moraxellales</taxon>
        <taxon>Moraxellaceae</taxon>
        <taxon>Acinetobacter</taxon>
    </lineage>
</organism>
<reference evidence="4 5" key="1">
    <citation type="submission" date="2013-10" db="EMBL/GenBank/DDBJ databases">
        <title>The Genome Sequence of Acinetobacter tjernbergiae CIP107465.</title>
        <authorList>
            <consortium name="The Broad Institute Genomics Platform"/>
            <consortium name="The Broad Institute Genome Sequencing Center for Infectious Disease"/>
            <person name="Cerqueira G."/>
            <person name="Feldgarden M."/>
            <person name="Courvalin P."/>
            <person name="Grillot-Courvalin C."/>
            <person name="Clermont D."/>
            <person name="Rocha E."/>
            <person name="Yoon E.-J."/>
            <person name="Nemec A."/>
            <person name="Young S.K."/>
            <person name="Zeng Q."/>
            <person name="Gargeya S."/>
            <person name="Fitzgerald M."/>
            <person name="Abouelleil A."/>
            <person name="Alvarado L."/>
            <person name="Berlin A.M."/>
            <person name="Chapman S.B."/>
            <person name="Gainer-Dewar J."/>
            <person name="Goldberg J."/>
            <person name="Gnerre S."/>
            <person name="Griggs A."/>
            <person name="Gujja S."/>
            <person name="Hansen M."/>
            <person name="Howarth C."/>
            <person name="Imamovic A."/>
            <person name="Ireland A."/>
            <person name="Larimer J."/>
            <person name="McCowan C."/>
            <person name="Murphy C."/>
            <person name="Pearson M."/>
            <person name="Poon T.W."/>
            <person name="Priest M."/>
            <person name="Roberts A."/>
            <person name="Saif S."/>
            <person name="Shea T."/>
            <person name="Sykes S."/>
            <person name="Wortman J."/>
            <person name="Nusbaum C."/>
            <person name="Birren B."/>
        </authorList>
    </citation>
    <scope>NUCLEOTIDE SEQUENCE [LARGE SCALE GENOMIC DNA]</scope>
    <source>
        <strain evidence="4 5">CIP 107465</strain>
    </source>
</reference>
<feature type="compositionally biased region" description="Polar residues" evidence="2">
    <location>
        <begin position="145"/>
        <end position="166"/>
    </location>
</feature>
<keyword evidence="5" id="KW-1185">Reference proteome</keyword>
<evidence type="ECO:0000313" key="5">
    <source>
        <dbReference type="Proteomes" id="UP000017404"/>
    </source>
</evidence>
<evidence type="ECO:0000256" key="3">
    <source>
        <dbReference type="SAM" id="SignalP"/>
    </source>
</evidence>
<dbReference type="Gene3D" id="2.40.160.10">
    <property type="entry name" value="Porin"/>
    <property type="match status" value="1"/>
</dbReference>
<protein>
    <recommendedName>
        <fullName evidence="6">DUF3138 domain-containing protein</fullName>
    </recommendedName>
</protein>
<comment type="caution">
    <text evidence="4">The sequence shown here is derived from an EMBL/GenBank/DDBJ whole genome shotgun (WGS) entry which is preliminary data.</text>
</comment>
<dbReference type="EMBL" id="AYEV01000018">
    <property type="protein sequence ID" value="ESK55328.1"/>
    <property type="molecule type" value="Genomic_DNA"/>
</dbReference>
<dbReference type="SUPFAM" id="SSF56935">
    <property type="entry name" value="Porins"/>
    <property type="match status" value="1"/>
</dbReference>
<proteinExistence type="predicted"/>
<evidence type="ECO:0000256" key="1">
    <source>
        <dbReference type="SAM" id="Coils"/>
    </source>
</evidence>
<gene>
    <name evidence="4" type="ORF">F990_01969</name>
</gene>
<keyword evidence="3" id="KW-0732">Signal</keyword>
<feature type="signal peptide" evidence="3">
    <location>
        <begin position="1"/>
        <end position="42"/>
    </location>
</feature>
<feature type="chain" id="PRO_5004709668" description="DUF3138 domain-containing protein" evidence="3">
    <location>
        <begin position="43"/>
        <end position="515"/>
    </location>
</feature>
<dbReference type="RefSeq" id="WP_018678485.1">
    <property type="nucleotide sequence ID" value="NZ_AYEV01000018.1"/>
</dbReference>
<feature type="region of interest" description="Disordered" evidence="2">
    <location>
        <begin position="145"/>
        <end position="167"/>
    </location>
</feature>
<dbReference type="eggNOG" id="COG3746">
    <property type="taxonomic scope" value="Bacteria"/>
</dbReference>
<keyword evidence="1" id="KW-0175">Coiled coil</keyword>
<evidence type="ECO:0000256" key="2">
    <source>
        <dbReference type="SAM" id="MobiDB-lite"/>
    </source>
</evidence>
<evidence type="ECO:0008006" key="6">
    <source>
        <dbReference type="Google" id="ProtNLM"/>
    </source>
</evidence>
<feature type="coiled-coil region" evidence="1">
    <location>
        <begin position="43"/>
        <end position="70"/>
    </location>
</feature>
<dbReference type="InterPro" id="IPR023614">
    <property type="entry name" value="Porin_dom_sf"/>
</dbReference>
<dbReference type="OrthoDB" id="6666566at2"/>
<dbReference type="AlphaFoldDB" id="V2UKU9"/>
<dbReference type="Proteomes" id="UP000017404">
    <property type="component" value="Unassembled WGS sequence"/>
</dbReference>
<accession>V2UKU9</accession>
<feature type="region of interest" description="Disordered" evidence="2">
    <location>
        <begin position="76"/>
        <end position="106"/>
    </location>
</feature>
<name>V2UKU9_9GAMM</name>
<sequence length="515" mass="56997">MGFFYKNFSVLVLGVLLVKKHHLSLSITLSLATLFASGAAQAAENADTTLAQLQAQLTALQQQVNVLKQKKQVSGEAGEQEQLTTQQDGEAQAEAESTEHSFATQSELEGFRTDLENYKYDDARQYERSTVKATRDTNLYGTVQVRAQAQSTDTTSGNPAPNSARRNTFDIPTALIGVRGNLYKDYKEGKNLDYQLSFSYGKRTGTAGSASDLNLADAFLRYNFTSTNGGPEIPRLNVTLGQQLIPFGLDPQSPEDLRPTINVATGLAQLGLFNRQTGLVVRGDVKPFVDYSANYRAPLFEYALGVINGNGTNKVDDNESKDYIGRVAFTLPVDYASWLRELKFGASYLKGSKNVSSGTTVLDKDGRNDRLGFDIYYNHAPFGITYEYVKGLTDYATAAGNTSEVKSEGHTATVFYTLGDQFYNSVKSAAKFDDFWPKSIQTFYRYDTYNPNKSADVVSIAGNGLGKVDIHTLGFNLFFAQTTKFQFGINRWTYDHKTATQKDFTEAQAQFQYTF</sequence>